<sequence>MRIKFPHIPYIANKIMLDISQSSFIEIKDQLEKLNLCVKNILEEDLNKEKKLDERARELLEKQEDEMELMQVDRKNMFWLVKRKLAAEYDVILDKEERHSRLSHQILNALVENDYINFIVSENRVKNLIFSSIEDYLRIYEKLEDEVYDKISNYKNKPVPGSEEYELIFEKLYQEELRKKGMF</sequence>
<protein>
    <submittedName>
        <fullName evidence="3">Competence protein</fullName>
    </submittedName>
    <submittedName>
        <fullName evidence="2">DUF507 family protein</fullName>
    </submittedName>
</protein>
<organism evidence="3 4">
    <name type="scientific">Campylobacter vulpis</name>
    <dbReference type="NCBI Taxonomy" id="1655500"/>
    <lineage>
        <taxon>Bacteria</taxon>
        <taxon>Pseudomonadati</taxon>
        <taxon>Campylobacterota</taxon>
        <taxon>Epsilonproteobacteria</taxon>
        <taxon>Campylobacterales</taxon>
        <taxon>Campylobacteraceae</taxon>
        <taxon>Campylobacter</taxon>
    </lineage>
</organism>
<accession>A0A2G4QZJ8</accession>
<comment type="caution">
    <text evidence="3">The sequence shown here is derived from an EMBL/GenBank/DDBJ whole genome shotgun (WGS) entry which is preliminary data.</text>
</comment>
<dbReference type="EMBL" id="LDWY01000086">
    <property type="protein sequence ID" value="PHY89734.1"/>
    <property type="molecule type" value="Genomic_DNA"/>
</dbReference>
<reference evidence="3" key="1">
    <citation type="submission" date="2015-06" db="EMBL/GenBank/DDBJ databases">
        <authorList>
            <person name="Hoefler B.C."/>
            <person name="Straight P.D."/>
        </authorList>
    </citation>
    <scope>NUCLEOTIDE SEQUENCE [LARGE SCALE GENOMIC DNA]</scope>
    <source>
        <strain evidence="3">73/13</strain>
    </source>
</reference>
<reference evidence="2 5" key="4">
    <citation type="journal article" date="2021" name="Syst. Appl. Microbiol.">
        <title>nCampylobacter vulpis sp. nov. isolated from wild red foxes.</title>
        <authorList>
            <person name="Parisi A."/>
            <person name="Chiara M."/>
            <person name="Caffara M."/>
            <person name="Mion D."/>
            <person name="Miller W.G."/>
            <person name="Caruso M."/>
            <person name="Manzari C."/>
            <person name="Florio D."/>
            <person name="Capozzi L."/>
            <person name="D'Erchia A.M."/>
            <person name="Manzulli V."/>
            <person name="Zanoni R.G."/>
        </authorList>
    </citation>
    <scope>NUCLEOTIDE SEQUENCE [LARGE SCALE GENOMIC DNA]</scope>
    <source>
        <strain evidence="2 5">52/13</strain>
    </source>
</reference>
<dbReference type="GeneID" id="77265824"/>
<proteinExistence type="predicted"/>
<dbReference type="Proteomes" id="UP000811399">
    <property type="component" value="Unassembled WGS sequence"/>
</dbReference>
<dbReference type="AlphaFoldDB" id="A0A2G4QZJ8"/>
<dbReference type="EMBL" id="VJYU01000007">
    <property type="protein sequence ID" value="MBS4240811.1"/>
    <property type="molecule type" value="Genomic_DNA"/>
</dbReference>
<reference evidence="4" key="2">
    <citation type="submission" date="2015-06" db="EMBL/GenBank/DDBJ databases">
        <authorList>
            <person name="Parisi A."/>
            <person name="Chiara M."/>
            <person name="Florio D."/>
            <person name="Miccolupo A."/>
            <person name="Manzari C."/>
            <person name="Mion D."/>
            <person name="Caruso M."/>
            <person name="D'erchia A.M."/>
            <person name="Zanoni R."/>
        </authorList>
    </citation>
    <scope>NUCLEOTIDE SEQUENCE [LARGE SCALE GENOMIC DNA]</scope>
    <source>
        <strain evidence="4">73/13</strain>
    </source>
</reference>
<feature type="coiled-coil region" evidence="1">
    <location>
        <begin position="42"/>
        <end position="73"/>
    </location>
</feature>
<dbReference type="Pfam" id="PF04368">
    <property type="entry name" value="DUF507"/>
    <property type="match status" value="1"/>
</dbReference>
<dbReference type="InterPro" id="IPR007463">
    <property type="entry name" value="DUF507"/>
</dbReference>
<dbReference type="Proteomes" id="UP000237472">
    <property type="component" value="Unassembled WGS sequence"/>
</dbReference>
<evidence type="ECO:0000313" key="3">
    <source>
        <dbReference type="EMBL" id="PHY89734.1"/>
    </source>
</evidence>
<dbReference type="OrthoDB" id="13157at2"/>
<evidence type="ECO:0000313" key="2">
    <source>
        <dbReference type="EMBL" id="MBS4240811.1"/>
    </source>
</evidence>
<gene>
    <name evidence="3" type="ORF">AA994_07165</name>
    <name evidence="2" type="ORF">CVU5213_03600</name>
</gene>
<evidence type="ECO:0000256" key="1">
    <source>
        <dbReference type="SAM" id="Coils"/>
    </source>
</evidence>
<evidence type="ECO:0000313" key="4">
    <source>
        <dbReference type="Proteomes" id="UP000237472"/>
    </source>
</evidence>
<evidence type="ECO:0000313" key="5">
    <source>
        <dbReference type="Proteomes" id="UP000811399"/>
    </source>
</evidence>
<name>A0A2G4QZJ8_9BACT</name>
<keyword evidence="5" id="KW-1185">Reference proteome</keyword>
<reference evidence="2" key="3">
    <citation type="submission" date="2019-07" db="EMBL/GenBank/DDBJ databases">
        <authorList>
            <person name="Miller W.G."/>
        </authorList>
    </citation>
    <scope>NUCLEOTIDE SEQUENCE</scope>
    <source>
        <strain evidence="2">52/13</strain>
    </source>
</reference>
<dbReference type="RefSeq" id="WP_099462403.1">
    <property type="nucleotide sequence ID" value="NZ_CP041617.1"/>
</dbReference>
<keyword evidence="1" id="KW-0175">Coiled coil</keyword>